<keyword evidence="2" id="KW-1185">Reference proteome</keyword>
<accession>A0A6P1NXB3</accession>
<name>A0A6P1NXB3_9BACT</name>
<organism evidence="1 2">
    <name type="scientific">Nibribacter ruber</name>
    <dbReference type="NCBI Taxonomy" id="2698458"/>
    <lineage>
        <taxon>Bacteria</taxon>
        <taxon>Pseudomonadati</taxon>
        <taxon>Bacteroidota</taxon>
        <taxon>Cytophagia</taxon>
        <taxon>Cytophagales</taxon>
        <taxon>Hymenobacteraceae</taxon>
        <taxon>Nibribacter</taxon>
    </lineage>
</organism>
<gene>
    <name evidence="1" type="ORF">GU926_05055</name>
</gene>
<proteinExistence type="predicted"/>
<evidence type="ECO:0000313" key="2">
    <source>
        <dbReference type="Proteomes" id="UP000464214"/>
    </source>
</evidence>
<dbReference type="RefSeq" id="WP_160689629.1">
    <property type="nucleotide sequence ID" value="NZ_CP047897.1"/>
</dbReference>
<sequence length="140" mass="16403">MISNLAFGQEENLLGNNKFKDEKVNKAFLTAILSEHPWTLIQIDTTYFDAEGSSTKVSKKHLLRIKSDETVKSTDNLFNRFIYNEETRDILFYNNNNNNEEYFVLSLTKIKGVYLMIIRKRKINPEDPITVSYALKQMRN</sequence>
<reference evidence="1 2" key="1">
    <citation type="submission" date="2020-01" db="EMBL/GenBank/DDBJ databases">
        <authorList>
            <person name="Kim M."/>
        </authorList>
    </citation>
    <scope>NUCLEOTIDE SEQUENCE [LARGE SCALE GENOMIC DNA]</scope>
    <source>
        <strain evidence="1 2">BT10</strain>
    </source>
</reference>
<dbReference type="EMBL" id="CP047897">
    <property type="protein sequence ID" value="QHL86839.1"/>
    <property type="molecule type" value="Genomic_DNA"/>
</dbReference>
<evidence type="ECO:0000313" key="1">
    <source>
        <dbReference type="EMBL" id="QHL86839.1"/>
    </source>
</evidence>
<dbReference type="KEGG" id="nib:GU926_05055"/>
<protein>
    <submittedName>
        <fullName evidence="1">Uncharacterized protein</fullName>
    </submittedName>
</protein>
<dbReference type="Proteomes" id="UP000464214">
    <property type="component" value="Chromosome"/>
</dbReference>
<dbReference type="AlphaFoldDB" id="A0A6P1NXB3"/>